<evidence type="ECO:0000256" key="2">
    <source>
        <dbReference type="ARBA" id="ARBA00023134"/>
    </source>
</evidence>
<dbReference type="InterPro" id="IPR012675">
    <property type="entry name" value="Beta-grasp_dom_sf"/>
</dbReference>
<accession>A0A0R0M5G4</accession>
<dbReference type="PROSITE" id="PS51880">
    <property type="entry name" value="TGS"/>
    <property type="match status" value="1"/>
</dbReference>
<feature type="domain" description="OBG-type G" evidence="3">
    <location>
        <begin position="62"/>
        <end position="312"/>
    </location>
</feature>
<keyword evidence="6" id="KW-1185">Reference proteome</keyword>
<dbReference type="FunFam" id="3.10.20.30:FF:000003">
    <property type="entry name" value="Developmentally-regulated GTP-binding protein 1"/>
    <property type="match status" value="1"/>
</dbReference>
<keyword evidence="2" id="KW-0342">GTP-binding</keyword>
<dbReference type="Pfam" id="PF02824">
    <property type="entry name" value="TGS"/>
    <property type="match status" value="1"/>
</dbReference>
<dbReference type="Proteomes" id="UP000051530">
    <property type="component" value="Unassembled WGS sequence"/>
</dbReference>
<dbReference type="Pfam" id="PF16897">
    <property type="entry name" value="MMR_HSR1_Xtn"/>
    <property type="match status" value="1"/>
</dbReference>
<dbReference type="Gene3D" id="3.40.50.300">
    <property type="entry name" value="P-loop containing nucleotide triphosphate hydrolases"/>
    <property type="match status" value="2"/>
</dbReference>
<dbReference type="InterPro" id="IPR004095">
    <property type="entry name" value="TGS"/>
</dbReference>
<dbReference type="Pfam" id="PF01926">
    <property type="entry name" value="MMR_HSR1"/>
    <property type="match status" value="1"/>
</dbReference>
<dbReference type="PANTHER" id="PTHR43127">
    <property type="entry name" value="DEVELOPMENTALLY-REGULATED GTP-BINDING PROTEIN 2"/>
    <property type="match status" value="1"/>
</dbReference>
<dbReference type="InterPro" id="IPR031167">
    <property type="entry name" value="G_OBG"/>
</dbReference>
<dbReference type="Gene3D" id="3.10.20.30">
    <property type="match status" value="1"/>
</dbReference>
<dbReference type="AlphaFoldDB" id="A0A0R0M5G4"/>
<dbReference type="InterPro" id="IPR027417">
    <property type="entry name" value="P-loop_NTPase"/>
</dbReference>
<dbReference type="InterPro" id="IPR005225">
    <property type="entry name" value="Small_GTP-bd"/>
</dbReference>
<dbReference type="OrthoDB" id="603at2759"/>
<dbReference type="InterPro" id="IPR012676">
    <property type="entry name" value="TGS-like"/>
</dbReference>
<dbReference type="GO" id="GO:0003924">
    <property type="term" value="F:GTPase activity"/>
    <property type="evidence" value="ECO:0007669"/>
    <property type="project" value="InterPro"/>
</dbReference>
<dbReference type="PRINTS" id="PR00326">
    <property type="entry name" value="GTP1OBG"/>
</dbReference>
<dbReference type="SUPFAM" id="SSF52540">
    <property type="entry name" value="P-loop containing nucleoside triphosphate hydrolases"/>
    <property type="match status" value="1"/>
</dbReference>
<feature type="domain" description="TGS" evidence="4">
    <location>
        <begin position="312"/>
        <end position="390"/>
    </location>
</feature>
<dbReference type="InterPro" id="IPR045001">
    <property type="entry name" value="DRG"/>
</dbReference>
<evidence type="ECO:0000313" key="6">
    <source>
        <dbReference type="Proteomes" id="UP000051530"/>
    </source>
</evidence>
<protein>
    <submittedName>
        <fullName evidence="5">GTP-binding protein DRG2 (ODN superfamily)</fullName>
    </submittedName>
</protein>
<keyword evidence="1" id="KW-0547">Nucleotide-binding</keyword>
<dbReference type="EMBL" id="LGUB01000029">
    <property type="protein sequence ID" value="KRH94804.1"/>
    <property type="molecule type" value="Genomic_DNA"/>
</dbReference>
<dbReference type="SUPFAM" id="SSF81271">
    <property type="entry name" value="TGS-like"/>
    <property type="match status" value="1"/>
</dbReference>
<evidence type="ECO:0000259" key="3">
    <source>
        <dbReference type="PROSITE" id="PS51710"/>
    </source>
</evidence>
<dbReference type="GO" id="GO:0005525">
    <property type="term" value="F:GTP binding"/>
    <property type="evidence" value="ECO:0007669"/>
    <property type="project" value="UniProtKB-KW"/>
</dbReference>
<dbReference type="VEuPathDB" id="MicrosporidiaDB:M153_1390002948"/>
<name>A0A0R0M5G4_9MICR</name>
<evidence type="ECO:0000259" key="4">
    <source>
        <dbReference type="PROSITE" id="PS51880"/>
    </source>
</evidence>
<dbReference type="PROSITE" id="PS51710">
    <property type="entry name" value="G_OBG"/>
    <property type="match status" value="1"/>
</dbReference>
<evidence type="ECO:0000313" key="5">
    <source>
        <dbReference type="EMBL" id="KRH94804.1"/>
    </source>
</evidence>
<dbReference type="NCBIfam" id="TIGR00231">
    <property type="entry name" value="small_GTP"/>
    <property type="match status" value="1"/>
</dbReference>
<comment type="caution">
    <text evidence="5">The sequence shown here is derived from an EMBL/GenBank/DDBJ whole genome shotgun (WGS) entry which is preliminary data.</text>
</comment>
<dbReference type="InterPro" id="IPR006073">
    <property type="entry name" value="GTP-bd"/>
</dbReference>
<dbReference type="InterPro" id="IPR031662">
    <property type="entry name" value="GTP-binding_2"/>
</dbReference>
<evidence type="ECO:0000256" key="1">
    <source>
        <dbReference type="ARBA" id="ARBA00022741"/>
    </source>
</evidence>
<reference evidence="5 6" key="1">
    <citation type="submission" date="2015-07" db="EMBL/GenBank/DDBJ databases">
        <title>The genome of Pseudoloma neurophilia, a relevant intracellular parasite of the zebrafish.</title>
        <authorList>
            <person name="Ndikumana S."/>
            <person name="Pelin A."/>
            <person name="Sanders J."/>
            <person name="Corradi N."/>
        </authorList>
    </citation>
    <scope>NUCLEOTIDE SEQUENCE [LARGE SCALE GENOMIC DNA]</scope>
    <source>
        <strain evidence="5 6">MK1</strain>
    </source>
</reference>
<proteinExistence type="predicted"/>
<dbReference type="GO" id="GO:1903833">
    <property type="term" value="P:positive regulation of cellular response to amino acid starvation"/>
    <property type="evidence" value="ECO:0007669"/>
    <property type="project" value="UniProtKB-ARBA"/>
</dbReference>
<organism evidence="5 6">
    <name type="scientific">Pseudoloma neurophilia</name>
    <dbReference type="NCBI Taxonomy" id="146866"/>
    <lineage>
        <taxon>Eukaryota</taxon>
        <taxon>Fungi</taxon>
        <taxon>Fungi incertae sedis</taxon>
        <taxon>Microsporidia</taxon>
        <taxon>Pseudoloma</taxon>
    </lineage>
</organism>
<gene>
    <name evidence="5" type="ORF">M153_1390002948</name>
</gene>
<sequence>MSVHDKIKEIEQEMARTQKNKATERHIGHLKARISRLRMSLEQPAAVAVKQEGFEVKRSGDARISLVGFPSVGKSTLFNLLTNNKSKTAEHAFTTIDCISGQIVHNNAVLQILDLPGIIIDASKNKGRGKQVISVARTSDLILIVVNKPEEIEKIIFELNELNIRLNKKKKDIKIEQTSIGGIQINDIANNNLEMIRSILKEFKLNNCLVNINEPITDENLIDEITERAVYIPALIVFNKIDNLSIDQLNDLYKKYSSHDIFEQDFGSESHNLDENDRESLKSKNRIQFIPVSSVKNWGIPNLLSTMWSTLDLIRIYTKKKGKFPDLTDPVILKAKTEKNTVRSLCQKLHKDFLANFKGCLVWGRSVKFLPQKVGLSHQLQDEDVVQIYLG</sequence>